<dbReference type="Gene3D" id="3.30.70.20">
    <property type="match status" value="1"/>
</dbReference>
<dbReference type="OrthoDB" id="9784571at2"/>
<dbReference type="PANTHER" id="PTHR30002">
    <property type="entry name" value="EPOXYQUEUOSINE REDUCTASE"/>
    <property type="match status" value="1"/>
</dbReference>
<dbReference type="PANTHER" id="PTHR30002:SF4">
    <property type="entry name" value="EPOXYQUEUOSINE REDUCTASE"/>
    <property type="match status" value="1"/>
</dbReference>
<dbReference type="Pfam" id="PF13646">
    <property type="entry name" value="HEAT_2"/>
    <property type="match status" value="1"/>
</dbReference>
<dbReference type="SMART" id="SM00567">
    <property type="entry name" value="EZ_HEAT"/>
    <property type="match status" value="2"/>
</dbReference>
<dbReference type="NCBIfam" id="TIGR00276">
    <property type="entry name" value="tRNA epoxyqueuosine(34) reductase QueG"/>
    <property type="match status" value="1"/>
</dbReference>
<keyword evidence="3" id="KW-0819">tRNA processing</keyword>
<evidence type="ECO:0000256" key="8">
    <source>
        <dbReference type="ARBA" id="ARBA00023014"/>
    </source>
</evidence>
<dbReference type="PATRIC" id="fig|229921.5.peg.3483"/>
<comment type="caution">
    <text evidence="10">The sequence shown here is derived from an EMBL/GenBank/DDBJ whole genome shotgun (WGS) entry which is preliminary data.</text>
</comment>
<keyword evidence="7" id="KW-0408">Iron</keyword>
<dbReference type="AlphaFoldDB" id="A0A0P6YMG1"/>
<dbReference type="SUPFAM" id="SSF46548">
    <property type="entry name" value="alpha-helical ferredoxin"/>
    <property type="match status" value="1"/>
</dbReference>
<keyword evidence="2" id="KW-0963">Cytoplasm</keyword>
<dbReference type="Gene3D" id="1.25.10.10">
    <property type="entry name" value="Leucine-rich Repeat Variant"/>
    <property type="match status" value="1"/>
</dbReference>
<dbReference type="Pfam" id="PF08331">
    <property type="entry name" value="QueG_DUF1730"/>
    <property type="match status" value="1"/>
</dbReference>
<keyword evidence="11" id="KW-1185">Reference proteome</keyword>
<dbReference type="PROSITE" id="PS50077">
    <property type="entry name" value="HEAT_REPEAT"/>
    <property type="match status" value="1"/>
</dbReference>
<evidence type="ECO:0000313" key="11">
    <source>
        <dbReference type="Proteomes" id="UP000050501"/>
    </source>
</evidence>
<sequence length="379" mass="41302">MSFEDDVKAEAFHLGFSLCGLAAAQPQAQHAAVYEDWLAAGHHAQMGYLAAESARLRRADPSLTLPGVRTVLTVGLPYPNPARAAAPADGRLRGRTAAYSWGQDYHDRIPPRLNQLAVFLETRLGLPLAHRAYTDTGPLLERAWGQQAGLGWFGKNSCLIHPRGGSAFLLGELLLDVELQPDVPWEADRCGSCTRCLDACPTGCILPNRTLDARRCLSYWTIENKGLIPVELRPSLGNWVFGCDICQQVCPWNQHAAPSQVDAAFDFTPEEAFPDLLEALSLSPVDFNRSFRRTPLARTKRRGFLRNAAVALGNLGDPAAAPALIHTLENEPEPLVRAHAAWALGQLHHPRVRPALEHAQLTDPDPSVRLEAAGALAAL</sequence>
<protein>
    <recommendedName>
        <fullName evidence="9">4Fe-4S ferredoxin-type domain-containing protein</fullName>
    </recommendedName>
</protein>
<dbReference type="EMBL" id="LGCM01000002">
    <property type="protein sequence ID" value="KPL91813.1"/>
    <property type="molecule type" value="Genomic_DNA"/>
</dbReference>
<keyword evidence="6" id="KW-0560">Oxidoreductase</keyword>
<dbReference type="SUPFAM" id="SSF48371">
    <property type="entry name" value="ARM repeat"/>
    <property type="match status" value="1"/>
</dbReference>
<feature type="domain" description="4Fe-4S ferredoxin-type" evidence="9">
    <location>
        <begin position="181"/>
        <end position="210"/>
    </location>
</feature>
<dbReference type="InterPro" id="IPR011989">
    <property type="entry name" value="ARM-like"/>
</dbReference>
<reference evidence="10 11" key="1">
    <citation type="submission" date="2015-07" db="EMBL/GenBank/DDBJ databases">
        <title>Genome sequence of Levilinea saccharolytica DSM 16555.</title>
        <authorList>
            <person name="Hemp J."/>
            <person name="Ward L.M."/>
            <person name="Pace L.A."/>
            <person name="Fischer W.W."/>
        </authorList>
    </citation>
    <scope>NUCLEOTIDE SEQUENCE [LARGE SCALE GENOMIC DNA]</scope>
    <source>
        <strain evidence="10 11">KIBI-1</strain>
    </source>
</reference>
<dbReference type="InterPro" id="IPR016024">
    <property type="entry name" value="ARM-type_fold"/>
</dbReference>
<keyword evidence="1" id="KW-0004">4Fe-4S</keyword>
<dbReference type="Proteomes" id="UP000050501">
    <property type="component" value="Unassembled WGS sequence"/>
</dbReference>
<dbReference type="GO" id="GO:0046872">
    <property type="term" value="F:metal ion binding"/>
    <property type="evidence" value="ECO:0007669"/>
    <property type="project" value="UniProtKB-KW"/>
</dbReference>
<dbReference type="InterPro" id="IPR004453">
    <property type="entry name" value="QueG"/>
</dbReference>
<evidence type="ECO:0000256" key="7">
    <source>
        <dbReference type="ARBA" id="ARBA00023004"/>
    </source>
</evidence>
<evidence type="ECO:0000256" key="1">
    <source>
        <dbReference type="ARBA" id="ARBA00022485"/>
    </source>
</evidence>
<evidence type="ECO:0000256" key="4">
    <source>
        <dbReference type="ARBA" id="ARBA00022723"/>
    </source>
</evidence>
<keyword evidence="5" id="KW-0671">Queuosine biosynthesis</keyword>
<name>A0A0P6YMG1_9CHLR</name>
<evidence type="ECO:0000256" key="5">
    <source>
        <dbReference type="ARBA" id="ARBA00022785"/>
    </source>
</evidence>
<dbReference type="InterPro" id="IPR017900">
    <property type="entry name" value="4Fe4S_Fe_S_CS"/>
</dbReference>
<dbReference type="PROSITE" id="PS00198">
    <property type="entry name" value="4FE4S_FER_1"/>
    <property type="match status" value="1"/>
</dbReference>
<evidence type="ECO:0000256" key="6">
    <source>
        <dbReference type="ARBA" id="ARBA00023002"/>
    </source>
</evidence>
<proteinExistence type="predicted"/>
<dbReference type="GO" id="GO:0052693">
    <property type="term" value="F:epoxyqueuosine reductase activity"/>
    <property type="evidence" value="ECO:0007669"/>
    <property type="project" value="TreeGrafter"/>
</dbReference>
<evidence type="ECO:0000256" key="2">
    <source>
        <dbReference type="ARBA" id="ARBA00022490"/>
    </source>
</evidence>
<organism evidence="10 11">
    <name type="scientific">Levilinea saccharolytica</name>
    <dbReference type="NCBI Taxonomy" id="229921"/>
    <lineage>
        <taxon>Bacteria</taxon>
        <taxon>Bacillati</taxon>
        <taxon>Chloroflexota</taxon>
        <taxon>Anaerolineae</taxon>
        <taxon>Anaerolineales</taxon>
        <taxon>Anaerolineaceae</taxon>
        <taxon>Levilinea</taxon>
    </lineage>
</organism>
<dbReference type="InterPro" id="IPR017896">
    <property type="entry name" value="4Fe4S_Fe-S-bd"/>
</dbReference>
<evidence type="ECO:0000313" key="10">
    <source>
        <dbReference type="EMBL" id="KPL91813.1"/>
    </source>
</evidence>
<dbReference type="InterPro" id="IPR013542">
    <property type="entry name" value="QueG_DUF1730"/>
</dbReference>
<dbReference type="GO" id="GO:0008616">
    <property type="term" value="P:tRNA queuosine(34) biosynthetic process"/>
    <property type="evidence" value="ECO:0007669"/>
    <property type="project" value="UniProtKB-KW"/>
</dbReference>
<gene>
    <name evidence="10" type="ORF">ADN01_00590</name>
</gene>
<accession>A0A0P6YMG1</accession>
<evidence type="ECO:0000259" key="9">
    <source>
        <dbReference type="PROSITE" id="PS51379"/>
    </source>
</evidence>
<dbReference type="InterPro" id="IPR021133">
    <property type="entry name" value="HEAT_type_2"/>
</dbReference>
<keyword evidence="8" id="KW-0411">Iron-sulfur</keyword>
<dbReference type="STRING" id="229921.ADN01_00590"/>
<dbReference type="Pfam" id="PF13484">
    <property type="entry name" value="Fer4_16"/>
    <property type="match status" value="1"/>
</dbReference>
<dbReference type="GO" id="GO:0051539">
    <property type="term" value="F:4 iron, 4 sulfur cluster binding"/>
    <property type="evidence" value="ECO:0007669"/>
    <property type="project" value="UniProtKB-KW"/>
</dbReference>
<evidence type="ECO:0000256" key="3">
    <source>
        <dbReference type="ARBA" id="ARBA00022694"/>
    </source>
</evidence>
<keyword evidence="4" id="KW-0479">Metal-binding</keyword>
<dbReference type="RefSeq" id="WP_062418034.1">
    <property type="nucleotide sequence ID" value="NZ_DF967974.1"/>
</dbReference>
<dbReference type="InterPro" id="IPR004155">
    <property type="entry name" value="PBS_lyase_HEAT"/>
</dbReference>
<dbReference type="PROSITE" id="PS51379">
    <property type="entry name" value="4FE4S_FER_2"/>
    <property type="match status" value="1"/>
</dbReference>